<dbReference type="EMBL" id="JACHIR010000002">
    <property type="protein sequence ID" value="MBB5896793.1"/>
    <property type="molecule type" value="Genomic_DNA"/>
</dbReference>
<dbReference type="SUPFAM" id="SSF54427">
    <property type="entry name" value="NTF2-like"/>
    <property type="match status" value="1"/>
</dbReference>
<comment type="caution">
    <text evidence="1">The sequence shown here is derived from an EMBL/GenBank/DDBJ whole genome shotgun (WGS) entry which is preliminary data.</text>
</comment>
<dbReference type="AlphaFoldDB" id="A0A7W9KQX1"/>
<dbReference type="InterPro" id="IPR032710">
    <property type="entry name" value="NTF2-like_dom_sf"/>
</dbReference>
<protein>
    <submittedName>
        <fullName evidence="1">Putative ester cyclase</fullName>
    </submittedName>
</protein>
<sequence length="137" mass="15488">MSDAVKLWDAVWNAVEADRLDDLDDLFADDVTFRTSSAEGVGRDYAKGVLTRHRQSYPDLNREVVEMVEAGDGRSLVVELFFNGTHKGALRHPNGDTIEPTDRSLRWRAFDKITVSDGRITSWCAMFDRLALLQQLS</sequence>
<evidence type="ECO:0000313" key="1">
    <source>
        <dbReference type="EMBL" id="MBB5896793.1"/>
    </source>
</evidence>
<accession>A0A7W9KQX1</accession>
<proteinExistence type="predicted"/>
<reference evidence="1 2" key="1">
    <citation type="submission" date="2020-08" db="EMBL/GenBank/DDBJ databases">
        <title>Sequencing the genomes of 1000 actinobacteria strains.</title>
        <authorList>
            <person name="Klenk H.-P."/>
        </authorList>
    </citation>
    <scope>NUCLEOTIDE SEQUENCE [LARGE SCALE GENOMIC DNA]</scope>
    <source>
        <strain evidence="1 2">DSM 43851</strain>
    </source>
</reference>
<evidence type="ECO:0000313" key="2">
    <source>
        <dbReference type="Proteomes" id="UP000585638"/>
    </source>
</evidence>
<dbReference type="InterPro" id="IPR009959">
    <property type="entry name" value="Cyclase_SnoaL-like"/>
</dbReference>
<dbReference type="RefSeq" id="WP_184869300.1">
    <property type="nucleotide sequence ID" value="NZ_BAAAWY010000004.1"/>
</dbReference>
<gene>
    <name evidence="1" type="ORF">BJ998_008052</name>
</gene>
<dbReference type="GO" id="GO:0030638">
    <property type="term" value="P:polyketide metabolic process"/>
    <property type="evidence" value="ECO:0007669"/>
    <property type="project" value="InterPro"/>
</dbReference>
<dbReference type="PANTHER" id="PTHR38436">
    <property type="entry name" value="POLYKETIDE CYCLASE SNOAL-LIKE DOMAIN"/>
    <property type="match status" value="1"/>
</dbReference>
<dbReference type="Proteomes" id="UP000585638">
    <property type="component" value="Unassembled WGS sequence"/>
</dbReference>
<organism evidence="1 2">
    <name type="scientific">Kutzneria kofuensis</name>
    <dbReference type="NCBI Taxonomy" id="103725"/>
    <lineage>
        <taxon>Bacteria</taxon>
        <taxon>Bacillati</taxon>
        <taxon>Actinomycetota</taxon>
        <taxon>Actinomycetes</taxon>
        <taxon>Pseudonocardiales</taxon>
        <taxon>Pseudonocardiaceae</taxon>
        <taxon>Kutzneria</taxon>
    </lineage>
</organism>
<name>A0A7W9KQX1_9PSEU</name>
<keyword evidence="2" id="KW-1185">Reference proteome</keyword>
<dbReference type="Pfam" id="PF07366">
    <property type="entry name" value="SnoaL"/>
    <property type="match status" value="1"/>
</dbReference>
<dbReference type="Gene3D" id="3.10.450.50">
    <property type="match status" value="1"/>
</dbReference>
<dbReference type="PANTHER" id="PTHR38436:SF1">
    <property type="entry name" value="ESTER CYCLASE"/>
    <property type="match status" value="1"/>
</dbReference>